<evidence type="ECO:0000259" key="6">
    <source>
        <dbReference type="SMART" id="SM00983"/>
    </source>
</evidence>
<dbReference type="GO" id="GO:0004788">
    <property type="term" value="F:thiamine diphosphokinase activity"/>
    <property type="evidence" value="ECO:0007669"/>
    <property type="project" value="UniProtKB-UniRule"/>
</dbReference>
<dbReference type="RefSeq" id="WP_072829342.1">
    <property type="nucleotide sequence ID" value="NZ_FQXP01000003.1"/>
</dbReference>
<evidence type="ECO:0000256" key="4">
    <source>
        <dbReference type="ARBA" id="ARBA00022840"/>
    </source>
</evidence>
<keyword evidence="8" id="KW-1185">Reference proteome</keyword>
<accession>A0A1M5SSM6</accession>
<evidence type="ECO:0000256" key="2">
    <source>
        <dbReference type="ARBA" id="ARBA00022741"/>
    </source>
</evidence>
<sequence length="211" mass="23410">MKVLIVTGGSKPNDKLLLQKYEEAELVIAADSGCNVLYENALMPNIILGDFDSVDKNILEEIKKSKIEVKVYNPEKDYTDTELAVYKAIELGARQITMLGATGSRLDHVMANIGLLNLLLDKGIKASIIDSNNEIFIINKDTVLQGVFGQTFSLQAYEGVVKNLTIKNAKYELKDYDLKVGSPLTVSNEFLHGNVEINFESGKLIVFYTQD</sequence>
<keyword evidence="3 7" id="KW-0418">Kinase</keyword>
<dbReference type="InterPro" id="IPR007373">
    <property type="entry name" value="Thiamin_PyroPKinase_B1-bd"/>
</dbReference>
<evidence type="ECO:0000313" key="8">
    <source>
        <dbReference type="Proteomes" id="UP000184526"/>
    </source>
</evidence>
<evidence type="ECO:0000256" key="1">
    <source>
        <dbReference type="ARBA" id="ARBA00022679"/>
    </source>
</evidence>
<dbReference type="InterPro" id="IPR053149">
    <property type="entry name" value="TPK"/>
</dbReference>
<protein>
    <recommendedName>
        <fullName evidence="5">Thiamine diphosphokinase</fullName>
        <ecNumber evidence="5">2.7.6.2</ecNumber>
    </recommendedName>
</protein>
<dbReference type="Gene3D" id="3.40.50.10240">
    <property type="entry name" value="Thiamin pyrophosphokinase, catalytic domain"/>
    <property type="match status" value="1"/>
</dbReference>
<dbReference type="SUPFAM" id="SSF63862">
    <property type="entry name" value="Thiamin pyrophosphokinase, substrate-binding domain"/>
    <property type="match status" value="1"/>
</dbReference>
<dbReference type="Pfam" id="PF04265">
    <property type="entry name" value="TPK_B1_binding"/>
    <property type="match status" value="1"/>
</dbReference>
<dbReference type="STRING" id="1121306.SAMN02745196_00292"/>
<gene>
    <name evidence="7" type="ORF">SAMN02745196_00292</name>
</gene>
<proteinExistence type="predicted"/>
<dbReference type="PANTHER" id="PTHR41299:SF1">
    <property type="entry name" value="THIAMINE PYROPHOSPHOKINASE"/>
    <property type="match status" value="1"/>
</dbReference>
<dbReference type="Pfam" id="PF04263">
    <property type="entry name" value="TPK_catalytic"/>
    <property type="match status" value="1"/>
</dbReference>
<dbReference type="GO" id="GO:0006772">
    <property type="term" value="P:thiamine metabolic process"/>
    <property type="evidence" value="ECO:0007669"/>
    <property type="project" value="UniProtKB-UniRule"/>
</dbReference>
<dbReference type="GO" id="GO:0016301">
    <property type="term" value="F:kinase activity"/>
    <property type="evidence" value="ECO:0007669"/>
    <property type="project" value="UniProtKB-KW"/>
</dbReference>
<name>A0A1M5SSM6_9CLOT</name>
<evidence type="ECO:0000256" key="5">
    <source>
        <dbReference type="NCBIfam" id="TIGR01378"/>
    </source>
</evidence>
<organism evidence="7 8">
    <name type="scientific">Clostridium collagenovorans DSM 3089</name>
    <dbReference type="NCBI Taxonomy" id="1121306"/>
    <lineage>
        <taxon>Bacteria</taxon>
        <taxon>Bacillati</taxon>
        <taxon>Bacillota</taxon>
        <taxon>Clostridia</taxon>
        <taxon>Eubacteriales</taxon>
        <taxon>Clostridiaceae</taxon>
        <taxon>Clostridium</taxon>
    </lineage>
</organism>
<dbReference type="GO" id="GO:0009229">
    <property type="term" value="P:thiamine diphosphate biosynthetic process"/>
    <property type="evidence" value="ECO:0007669"/>
    <property type="project" value="InterPro"/>
</dbReference>
<dbReference type="Proteomes" id="UP000184526">
    <property type="component" value="Unassembled WGS sequence"/>
</dbReference>
<dbReference type="OrthoDB" id="9804377at2"/>
<dbReference type="SMART" id="SM00983">
    <property type="entry name" value="TPK_B1_binding"/>
    <property type="match status" value="1"/>
</dbReference>
<dbReference type="SUPFAM" id="SSF63999">
    <property type="entry name" value="Thiamin pyrophosphokinase, catalytic domain"/>
    <property type="match status" value="1"/>
</dbReference>
<keyword evidence="1" id="KW-0808">Transferase</keyword>
<keyword evidence="4" id="KW-0067">ATP-binding</keyword>
<evidence type="ECO:0000313" key="7">
    <source>
        <dbReference type="EMBL" id="SHH41480.1"/>
    </source>
</evidence>
<dbReference type="InterPro" id="IPR036371">
    <property type="entry name" value="TPK_B1-bd_sf"/>
</dbReference>
<feature type="domain" description="Thiamin pyrophosphokinase thiamin-binding" evidence="6">
    <location>
        <begin position="146"/>
        <end position="205"/>
    </location>
</feature>
<reference evidence="7 8" key="1">
    <citation type="submission" date="2016-11" db="EMBL/GenBank/DDBJ databases">
        <authorList>
            <person name="Jaros S."/>
            <person name="Januszkiewicz K."/>
            <person name="Wedrychowicz H."/>
        </authorList>
    </citation>
    <scope>NUCLEOTIDE SEQUENCE [LARGE SCALE GENOMIC DNA]</scope>
    <source>
        <strain evidence="7 8">DSM 3089</strain>
    </source>
</reference>
<dbReference type="InterPro" id="IPR006282">
    <property type="entry name" value="Thi_PPkinase"/>
</dbReference>
<dbReference type="CDD" id="cd07995">
    <property type="entry name" value="TPK"/>
    <property type="match status" value="1"/>
</dbReference>
<dbReference type="EMBL" id="FQXP01000003">
    <property type="protein sequence ID" value="SHH41480.1"/>
    <property type="molecule type" value="Genomic_DNA"/>
</dbReference>
<dbReference type="PANTHER" id="PTHR41299">
    <property type="entry name" value="THIAMINE PYROPHOSPHOKINASE"/>
    <property type="match status" value="1"/>
</dbReference>
<dbReference type="NCBIfam" id="TIGR01378">
    <property type="entry name" value="thi_PPkinase"/>
    <property type="match status" value="1"/>
</dbReference>
<dbReference type="GO" id="GO:0005524">
    <property type="term" value="F:ATP binding"/>
    <property type="evidence" value="ECO:0007669"/>
    <property type="project" value="UniProtKB-KW"/>
</dbReference>
<dbReference type="InterPro" id="IPR036759">
    <property type="entry name" value="TPK_catalytic_sf"/>
</dbReference>
<evidence type="ECO:0000256" key="3">
    <source>
        <dbReference type="ARBA" id="ARBA00022777"/>
    </source>
</evidence>
<dbReference type="InterPro" id="IPR007371">
    <property type="entry name" value="TPK_catalytic"/>
</dbReference>
<dbReference type="GO" id="GO:0030975">
    <property type="term" value="F:thiamine binding"/>
    <property type="evidence" value="ECO:0007669"/>
    <property type="project" value="InterPro"/>
</dbReference>
<keyword evidence="2" id="KW-0547">Nucleotide-binding</keyword>
<dbReference type="AlphaFoldDB" id="A0A1M5SSM6"/>
<dbReference type="EC" id="2.7.6.2" evidence="5"/>